<proteinExistence type="predicted"/>
<dbReference type="EMBL" id="RZNX01000001">
    <property type="protein sequence ID" value="RUT35946.1"/>
    <property type="molecule type" value="Genomic_DNA"/>
</dbReference>
<reference evidence="1 2" key="1">
    <citation type="submission" date="2018-12" db="EMBL/GenBank/DDBJ databases">
        <authorList>
            <person name="Sun L."/>
            <person name="Chen Z."/>
        </authorList>
    </citation>
    <scope>NUCLEOTIDE SEQUENCE [LARGE SCALE GENOMIC DNA]</scope>
    <source>
        <strain evidence="1 2">3-5-3</strain>
    </source>
</reference>
<accession>A0A433XPG8</accession>
<dbReference type="OrthoDB" id="2610621at2"/>
<keyword evidence="2" id="KW-1185">Reference proteome</keyword>
<dbReference type="Proteomes" id="UP000272464">
    <property type="component" value="Unassembled WGS sequence"/>
</dbReference>
<evidence type="ECO:0000313" key="1">
    <source>
        <dbReference type="EMBL" id="RUT35946.1"/>
    </source>
</evidence>
<name>A0A433XPG8_9BACL</name>
<gene>
    <name evidence="1" type="ORF">EJP77_02810</name>
</gene>
<dbReference type="AlphaFoldDB" id="A0A433XPG8"/>
<evidence type="ECO:0000313" key="2">
    <source>
        <dbReference type="Proteomes" id="UP000272464"/>
    </source>
</evidence>
<organism evidence="1 2">
    <name type="scientific">Paenibacillus zeisoli</name>
    <dbReference type="NCBI Taxonomy" id="2496267"/>
    <lineage>
        <taxon>Bacteria</taxon>
        <taxon>Bacillati</taxon>
        <taxon>Bacillota</taxon>
        <taxon>Bacilli</taxon>
        <taxon>Bacillales</taxon>
        <taxon>Paenibacillaceae</taxon>
        <taxon>Paenibacillus</taxon>
    </lineage>
</organism>
<protein>
    <submittedName>
        <fullName evidence="1">Uncharacterized protein</fullName>
    </submittedName>
</protein>
<sequence>MKHWIFAGVSDKRELLLYLSKILTVNGHRVLLVDATEQSKYKYSIGVHEEDMPLTEFCGIDIASGYANALDLYNDLDRSGESELSYDYILYDLENPGFCGQDIWSEANAIVWVTSFERYALEKSKEQFTRLLGQYPNLQGIKVRRVYVQSVDSHLSEPYIRSFVSSLPILWEEDFIEMPWDETNIVVRLESEHAQTIGFKRVTRSYKKALKELVEQLTDWDRALTRKAFRCAERRRA</sequence>
<dbReference type="RefSeq" id="WP_127197642.1">
    <property type="nucleotide sequence ID" value="NZ_RZNX01000001.1"/>
</dbReference>
<comment type="caution">
    <text evidence="1">The sequence shown here is derived from an EMBL/GenBank/DDBJ whole genome shotgun (WGS) entry which is preliminary data.</text>
</comment>